<dbReference type="Proteomes" id="UP000443582">
    <property type="component" value="Unassembled WGS sequence"/>
</dbReference>
<name>A0ABY0IDM3_9BACT</name>
<gene>
    <name evidence="3" type="ORF">DAY19_13850</name>
</gene>
<keyword evidence="2" id="KW-0732">Signal</keyword>
<feature type="signal peptide" evidence="2">
    <location>
        <begin position="1"/>
        <end position="27"/>
    </location>
</feature>
<proteinExistence type="predicted"/>
<evidence type="ECO:0000313" key="3">
    <source>
        <dbReference type="EMBL" id="RZF21058.1"/>
    </source>
</evidence>
<keyword evidence="1" id="KW-0175">Coiled coil</keyword>
<evidence type="ECO:0000313" key="4">
    <source>
        <dbReference type="Proteomes" id="UP000443582"/>
    </source>
</evidence>
<keyword evidence="4" id="KW-1185">Reference proteome</keyword>
<evidence type="ECO:0000256" key="2">
    <source>
        <dbReference type="SAM" id="SignalP"/>
    </source>
</evidence>
<protein>
    <submittedName>
        <fullName evidence="3">Uncharacterized protein</fullName>
    </submittedName>
</protein>
<accession>A0ABY0IDM3</accession>
<organism evidence="3 4">
    <name type="scientific">Halobacteriovorax vibrionivorans</name>
    <dbReference type="NCBI Taxonomy" id="2152716"/>
    <lineage>
        <taxon>Bacteria</taxon>
        <taxon>Pseudomonadati</taxon>
        <taxon>Bdellovibrionota</taxon>
        <taxon>Bacteriovoracia</taxon>
        <taxon>Bacteriovoracales</taxon>
        <taxon>Halobacteriovoraceae</taxon>
        <taxon>Halobacteriovorax</taxon>
    </lineage>
</organism>
<reference evidence="4" key="1">
    <citation type="journal article" date="2019" name="Int. J. Syst. Evol. Microbiol.">
        <title>Halobacteriovorax valvorus sp. nov., a novel prokaryotic predator isolated from coastal seawater of China.</title>
        <authorList>
            <person name="Chen M.-X."/>
        </authorList>
    </citation>
    <scope>NUCLEOTIDE SEQUENCE [LARGE SCALE GENOMIC DNA]</scope>
    <source>
        <strain evidence="4">BL9</strain>
    </source>
</reference>
<dbReference type="RefSeq" id="WP_115363486.1">
    <property type="nucleotide sequence ID" value="NZ_QDKL01000003.1"/>
</dbReference>
<feature type="coiled-coil region" evidence="1">
    <location>
        <begin position="453"/>
        <end position="480"/>
    </location>
</feature>
<evidence type="ECO:0000256" key="1">
    <source>
        <dbReference type="SAM" id="Coils"/>
    </source>
</evidence>
<feature type="chain" id="PRO_5046092189" evidence="2">
    <location>
        <begin position="28"/>
        <end position="726"/>
    </location>
</feature>
<comment type="caution">
    <text evidence="3">The sequence shown here is derived from an EMBL/GenBank/DDBJ whole genome shotgun (WGS) entry which is preliminary data.</text>
</comment>
<dbReference type="EMBL" id="QDKL01000003">
    <property type="protein sequence ID" value="RZF21058.1"/>
    <property type="molecule type" value="Genomic_DNA"/>
</dbReference>
<sequence length="726" mass="82172">MRKPFKEFIRALIIGTSLSSLSLNVFAEYCSELEMEIKSVHDKQNGMKADENKPNSPTLADLKGARDAQMAQVIALRSLKNVRDEYLKFKEESQSLDVAELFDDNTLEALFALEEHTQAVTKYAVIHSTVAALAKKQADSIAQNSTEDNPFVKIFNHIKNGDGKNLYSYMRSACDDASEDVKQECSVFNDFTENFKLGDGHEEMAKNTINNYGQILKKIYAGVATQEDATSFFKEHLNALKTDQYNVSLDKAEDGSPSLSISKPNNTLSLLSESDELKNYYQNTIVKLYDLNKEHNSDKNIFSSPESSFATQFFTNSIEDQSFNDISSALNELKKCKGKLVDCDESIDTGKLARAINSANESIGSGNSVSNVTIFANGRRQETKNKLHDILKKGLAETEAYNKTTGTRTDFNGEVASKLSQLCPQSVSTTDRLISNNEISDKVFKCLQDELDDSSLDELISKQEEELAKAEKAISDLFISQPMKDLEIIKSILTRSYKNICEDPQIHEFRCLPPLQGVNESIKTLSIIGDNLEEELIVEDYSRYYYGAKDTNDYQTSNRYLEKYCPQSDKINCNGNEVRNGDVTDPDEFPKACQYLQVRSCNQQSLSLSKDSFKLDDNEYVDWDPISERSVVRRHQQSFWPGVAMYAAEQSYKFMGPMIATQQLRAQLPSAIYTGMYQEQQIAYREQYYDWYMEKLDLSDANMFGFWGGPFYSNNSVGQIDFGYGW</sequence>